<sequence length="111" mass="11827">MPLAPQDHEIVTGALGYAYRGYNKVLLALHTIEPQHAGTYVCEASNTAGVDSAAIRIVVATVGNLMSIGSAVKIPPSSGSGNFIYSGIHISVHITTQEHLWCTHLETLVSW</sequence>
<dbReference type="InterPro" id="IPR013783">
    <property type="entry name" value="Ig-like_fold"/>
</dbReference>
<evidence type="ECO:0000313" key="2">
    <source>
        <dbReference type="Proteomes" id="UP000324222"/>
    </source>
</evidence>
<comment type="caution">
    <text evidence="1">The sequence shown here is derived from an EMBL/GenBank/DDBJ whole genome shotgun (WGS) entry which is preliminary data.</text>
</comment>
<dbReference type="EMBL" id="VSRR010001373">
    <property type="protein sequence ID" value="MPC24782.1"/>
    <property type="molecule type" value="Genomic_DNA"/>
</dbReference>
<protein>
    <recommendedName>
        <fullName evidence="3">Ig-like domain-containing protein</fullName>
    </recommendedName>
</protein>
<dbReference type="SUPFAM" id="SSF48726">
    <property type="entry name" value="Immunoglobulin"/>
    <property type="match status" value="1"/>
</dbReference>
<evidence type="ECO:0008006" key="3">
    <source>
        <dbReference type="Google" id="ProtNLM"/>
    </source>
</evidence>
<keyword evidence="2" id="KW-1185">Reference proteome</keyword>
<dbReference type="AlphaFoldDB" id="A0A5B7DSZ5"/>
<evidence type="ECO:0000313" key="1">
    <source>
        <dbReference type="EMBL" id="MPC24782.1"/>
    </source>
</evidence>
<gene>
    <name evidence="1" type="ORF">E2C01_017876</name>
</gene>
<reference evidence="1 2" key="1">
    <citation type="submission" date="2019-05" db="EMBL/GenBank/DDBJ databases">
        <title>Another draft genome of Portunus trituberculatus and its Hox gene families provides insights of decapod evolution.</title>
        <authorList>
            <person name="Jeong J.-H."/>
            <person name="Song I."/>
            <person name="Kim S."/>
            <person name="Choi T."/>
            <person name="Kim D."/>
            <person name="Ryu S."/>
            <person name="Kim W."/>
        </authorList>
    </citation>
    <scope>NUCLEOTIDE SEQUENCE [LARGE SCALE GENOMIC DNA]</scope>
    <source>
        <tissue evidence="1">Muscle</tissue>
    </source>
</reference>
<dbReference type="InterPro" id="IPR036179">
    <property type="entry name" value="Ig-like_dom_sf"/>
</dbReference>
<accession>A0A5B7DSZ5</accession>
<name>A0A5B7DSZ5_PORTR</name>
<organism evidence="1 2">
    <name type="scientific">Portunus trituberculatus</name>
    <name type="common">Swimming crab</name>
    <name type="synonym">Neptunus trituberculatus</name>
    <dbReference type="NCBI Taxonomy" id="210409"/>
    <lineage>
        <taxon>Eukaryota</taxon>
        <taxon>Metazoa</taxon>
        <taxon>Ecdysozoa</taxon>
        <taxon>Arthropoda</taxon>
        <taxon>Crustacea</taxon>
        <taxon>Multicrustacea</taxon>
        <taxon>Malacostraca</taxon>
        <taxon>Eumalacostraca</taxon>
        <taxon>Eucarida</taxon>
        <taxon>Decapoda</taxon>
        <taxon>Pleocyemata</taxon>
        <taxon>Brachyura</taxon>
        <taxon>Eubrachyura</taxon>
        <taxon>Portunoidea</taxon>
        <taxon>Portunidae</taxon>
        <taxon>Portuninae</taxon>
        <taxon>Portunus</taxon>
    </lineage>
</organism>
<dbReference type="Proteomes" id="UP000324222">
    <property type="component" value="Unassembled WGS sequence"/>
</dbReference>
<dbReference type="Gene3D" id="2.60.40.10">
    <property type="entry name" value="Immunoglobulins"/>
    <property type="match status" value="1"/>
</dbReference>
<proteinExistence type="predicted"/>